<name>A0A8E6B3H9_9BACT</name>
<evidence type="ECO:0000259" key="2">
    <source>
        <dbReference type="Pfam" id="PF07596"/>
    </source>
</evidence>
<dbReference type="PANTHER" id="PTHR30093:SF2">
    <property type="entry name" value="TYPE II SECRETION SYSTEM PROTEIN H"/>
    <property type="match status" value="1"/>
</dbReference>
<keyword evidence="1" id="KW-1133">Transmembrane helix</keyword>
<dbReference type="Proteomes" id="UP000676194">
    <property type="component" value="Chromosome"/>
</dbReference>
<gene>
    <name evidence="3" type="ORF">KIH39_19695</name>
</gene>
<keyword evidence="4" id="KW-1185">Reference proteome</keyword>
<protein>
    <submittedName>
        <fullName evidence="3">DUF1559 domain-containing protein</fullName>
    </submittedName>
</protein>
<dbReference type="PANTHER" id="PTHR30093">
    <property type="entry name" value="GENERAL SECRETION PATHWAY PROTEIN G"/>
    <property type="match status" value="1"/>
</dbReference>
<proteinExistence type="predicted"/>
<dbReference type="NCBIfam" id="TIGR02532">
    <property type="entry name" value="IV_pilin_GFxxxE"/>
    <property type="match status" value="1"/>
</dbReference>
<evidence type="ECO:0000313" key="4">
    <source>
        <dbReference type="Proteomes" id="UP000676194"/>
    </source>
</evidence>
<sequence length="310" mass="33939">MRSPRSPKAFTLIELLVVIAIIAILIGLLLPAVQKVREAAARMKCSNNLKQYGLAMHNFHDAQGSLPPASFTTPVRTSWLPYIWPYLEMGNVAAKYDFTQPFYASPNTIVSTLNGPYAATSPVYYCPSDRGSACYAQGDIYWRARGNYVVNWGPIRQPSPTPVPSFSAPFGYTDHVSRSQPLKTKFTSITDGLSNTLLMSEQIIHTVDNQADWRGDFLNDDEQTGKFMTINLPNGGIDEVKSSAYCFNQPAQGLPCTSSANGQVAARSRHTGGVNVVLCDGSVQFIRNSIDLQVWQGMSTMNGGEIVSPN</sequence>
<dbReference type="Pfam" id="PF07963">
    <property type="entry name" value="N_methyl"/>
    <property type="match status" value="1"/>
</dbReference>
<dbReference type="RefSeq" id="WP_213494932.1">
    <property type="nucleotide sequence ID" value="NZ_CP074694.1"/>
</dbReference>
<dbReference type="Pfam" id="PF07596">
    <property type="entry name" value="SBP_bac_10"/>
    <property type="match status" value="1"/>
</dbReference>
<dbReference type="SUPFAM" id="SSF54523">
    <property type="entry name" value="Pili subunits"/>
    <property type="match status" value="1"/>
</dbReference>
<keyword evidence="1" id="KW-0472">Membrane</keyword>
<evidence type="ECO:0000256" key="1">
    <source>
        <dbReference type="SAM" id="Phobius"/>
    </source>
</evidence>
<dbReference type="KEGG" id="tsph:KIH39_19695"/>
<evidence type="ECO:0000313" key="3">
    <source>
        <dbReference type="EMBL" id="QVL31051.1"/>
    </source>
</evidence>
<reference evidence="3" key="1">
    <citation type="submission" date="2021-05" db="EMBL/GenBank/DDBJ databases">
        <title>Complete genome sequence of the cellulolytic planctomycete Telmatocola sphagniphila SP2T and characterization of the first cellulase from planctomycetes.</title>
        <authorList>
            <person name="Rakitin A.L."/>
            <person name="Beletsky A.V."/>
            <person name="Naumoff D.G."/>
            <person name="Kulichevskaya I.S."/>
            <person name="Mardanov A.V."/>
            <person name="Ravin N.V."/>
            <person name="Dedysh S.N."/>
        </authorList>
    </citation>
    <scope>NUCLEOTIDE SEQUENCE</scope>
    <source>
        <strain evidence="3">SP2T</strain>
    </source>
</reference>
<accession>A0A8E6B3H9</accession>
<feature type="transmembrane region" description="Helical" evidence="1">
    <location>
        <begin position="12"/>
        <end position="33"/>
    </location>
</feature>
<dbReference type="InterPro" id="IPR012902">
    <property type="entry name" value="N_methyl_site"/>
</dbReference>
<dbReference type="AlphaFoldDB" id="A0A8E6B3H9"/>
<dbReference type="InterPro" id="IPR011453">
    <property type="entry name" value="DUF1559"/>
</dbReference>
<dbReference type="InterPro" id="IPR027558">
    <property type="entry name" value="Pre_pil_HX9DG_C"/>
</dbReference>
<dbReference type="NCBIfam" id="TIGR04294">
    <property type="entry name" value="pre_pil_HX9DG"/>
    <property type="match status" value="1"/>
</dbReference>
<dbReference type="Gene3D" id="3.30.700.10">
    <property type="entry name" value="Glycoprotein, Type 4 Pilin"/>
    <property type="match status" value="1"/>
</dbReference>
<feature type="domain" description="DUF1559" evidence="2">
    <location>
        <begin position="34"/>
        <end position="293"/>
    </location>
</feature>
<keyword evidence="1" id="KW-0812">Transmembrane</keyword>
<dbReference type="InterPro" id="IPR045584">
    <property type="entry name" value="Pilin-like"/>
</dbReference>
<organism evidence="3 4">
    <name type="scientific">Telmatocola sphagniphila</name>
    <dbReference type="NCBI Taxonomy" id="1123043"/>
    <lineage>
        <taxon>Bacteria</taxon>
        <taxon>Pseudomonadati</taxon>
        <taxon>Planctomycetota</taxon>
        <taxon>Planctomycetia</taxon>
        <taxon>Gemmatales</taxon>
        <taxon>Gemmataceae</taxon>
    </lineage>
</organism>
<dbReference type="EMBL" id="CP074694">
    <property type="protein sequence ID" value="QVL31051.1"/>
    <property type="molecule type" value="Genomic_DNA"/>
</dbReference>